<dbReference type="AlphaFoldDB" id="A0A1C7MT81"/>
<evidence type="ECO:0000313" key="3">
    <source>
        <dbReference type="Proteomes" id="UP000092993"/>
    </source>
</evidence>
<feature type="compositionally biased region" description="Polar residues" evidence="1">
    <location>
        <begin position="33"/>
        <end position="42"/>
    </location>
</feature>
<evidence type="ECO:0000313" key="2">
    <source>
        <dbReference type="EMBL" id="OBZ79576.1"/>
    </source>
</evidence>
<keyword evidence="3" id="KW-1185">Reference proteome</keyword>
<name>A0A1C7MT81_GRIFR</name>
<evidence type="ECO:0000256" key="1">
    <source>
        <dbReference type="SAM" id="MobiDB-lite"/>
    </source>
</evidence>
<accession>A0A1C7MT81</accession>
<feature type="region of interest" description="Disordered" evidence="1">
    <location>
        <begin position="33"/>
        <end position="54"/>
    </location>
</feature>
<reference evidence="2 3" key="1">
    <citation type="submission" date="2016-03" db="EMBL/GenBank/DDBJ databases">
        <title>Whole genome sequencing of Grifola frondosa 9006-11.</title>
        <authorList>
            <person name="Min B."/>
            <person name="Park H."/>
            <person name="Kim J.-G."/>
            <person name="Cho H."/>
            <person name="Oh Y.-L."/>
            <person name="Kong W.-S."/>
            <person name="Choi I.-G."/>
        </authorList>
    </citation>
    <scope>NUCLEOTIDE SEQUENCE [LARGE SCALE GENOMIC DNA]</scope>
    <source>
        <strain evidence="2 3">9006-11</strain>
    </source>
</reference>
<sequence length="462" mass="51883">MINDVVEVVDVDALSSDDPDVECKGYKRNLSKNAQKNVQNVPTKPKLRPKPSTEPEFIVIDSDSDDEAPVPMASSSRTPVQFPISYRAHDPISSAQACDACEREERATPEAYQARQRSPNPALLNPMKRSFTAFKSSPASDVISIPDSSDEEEPVMKKQRQAEDYIDDISEVDHMDIQLQLEVNPVAVEEEDIGSDSDMSYAAYDLDVPSNWIDPPEPPTFLDINDDHQDEDNDDLALQMSSLSKKTGSMVVAGCHSSDKTSVLAARPTRRRRHYGNPFYHDSFPCYRRLQPVAPSFRSPGAINWIAQANGNHRYAMLLRMEWQTMTRKSLLTRYCPPWPQYAGRPARKRAYEVLQLSTTSSSILHVHNARFCGRKTIILDTVHYDCSPEALHFKPDDSLLAVSGEDGCIFLQHDSHTTKLIVAPKKSTTPLQIWCGASVLHQIPLRLFSWPRRQHGPAQGV</sequence>
<comment type="caution">
    <text evidence="2">The sequence shown here is derived from an EMBL/GenBank/DDBJ whole genome shotgun (WGS) entry which is preliminary data.</text>
</comment>
<dbReference type="EMBL" id="LUGG01000001">
    <property type="protein sequence ID" value="OBZ79576.1"/>
    <property type="molecule type" value="Genomic_DNA"/>
</dbReference>
<gene>
    <name evidence="2" type="ORF">A0H81_00677</name>
</gene>
<proteinExistence type="predicted"/>
<dbReference type="Proteomes" id="UP000092993">
    <property type="component" value="Unassembled WGS sequence"/>
</dbReference>
<organism evidence="2 3">
    <name type="scientific">Grifola frondosa</name>
    <name type="common">Maitake</name>
    <name type="synonym">Polyporus frondosus</name>
    <dbReference type="NCBI Taxonomy" id="5627"/>
    <lineage>
        <taxon>Eukaryota</taxon>
        <taxon>Fungi</taxon>
        <taxon>Dikarya</taxon>
        <taxon>Basidiomycota</taxon>
        <taxon>Agaricomycotina</taxon>
        <taxon>Agaricomycetes</taxon>
        <taxon>Polyporales</taxon>
        <taxon>Grifolaceae</taxon>
        <taxon>Grifola</taxon>
    </lineage>
</organism>
<protein>
    <submittedName>
        <fullName evidence="2">Uncharacterized protein</fullName>
    </submittedName>
</protein>